<dbReference type="AlphaFoldDB" id="A0A6S6ZAW0"/>
<dbReference type="RefSeq" id="WP_254600449.1">
    <property type="nucleotide sequence ID" value="NZ_CADIJQ010000001.1"/>
</dbReference>
<reference evidence="1 2" key="1">
    <citation type="submission" date="2020-04" db="EMBL/GenBank/DDBJ databases">
        <authorList>
            <person name="De Canck E."/>
        </authorList>
    </citation>
    <scope>NUCLEOTIDE SEQUENCE [LARGE SCALE GENOMIC DNA]</scope>
    <source>
        <strain evidence="1 2">LMG 3441</strain>
    </source>
</reference>
<dbReference type="EMBL" id="CADIJQ010000001">
    <property type="protein sequence ID" value="CAB3669130.1"/>
    <property type="molecule type" value="Genomic_DNA"/>
</dbReference>
<evidence type="ECO:0000313" key="1">
    <source>
        <dbReference type="EMBL" id="CAB3669130.1"/>
    </source>
</evidence>
<sequence>MRVCILGSCVSRDIFNEKSKETIDIVLYAARTSIGSIFSSQPFDDVYSKNLSSAFQARLVAMDIEKRLTSVLTTIDADVILLDLVDERFNLLVMPDQSRCTLSSELIAAGGSEHPGATIVPSGSPEFMMFWENGLVRLLQLLKDRGLLSRVLVNTVFYQPATESGERFSANWVGRCNEMLSKMYDILRGSLAASQFLEYGNLLTCPDDHQWGKAPFHFSRASQDFALGRIREMEGGVRS</sequence>
<protein>
    <submittedName>
        <fullName evidence="1">Uncharacterized protein</fullName>
    </submittedName>
</protein>
<accession>A0A6S6ZAW0</accession>
<gene>
    <name evidence="1" type="ORF">LMG3441_00975</name>
</gene>
<dbReference type="Proteomes" id="UP000494269">
    <property type="component" value="Unassembled WGS sequence"/>
</dbReference>
<evidence type="ECO:0000313" key="2">
    <source>
        <dbReference type="Proteomes" id="UP000494269"/>
    </source>
</evidence>
<name>A0A6S6ZAW0_9BURK</name>
<organism evidence="1 2">
    <name type="scientific">Achromobacter kerstersii</name>
    <dbReference type="NCBI Taxonomy" id="1353890"/>
    <lineage>
        <taxon>Bacteria</taxon>
        <taxon>Pseudomonadati</taxon>
        <taxon>Pseudomonadota</taxon>
        <taxon>Betaproteobacteria</taxon>
        <taxon>Burkholderiales</taxon>
        <taxon>Alcaligenaceae</taxon>
        <taxon>Achromobacter</taxon>
    </lineage>
</organism>
<keyword evidence="2" id="KW-1185">Reference proteome</keyword>
<dbReference type="Pfam" id="PF19786">
    <property type="entry name" value="DUF6270"/>
    <property type="match status" value="1"/>
</dbReference>
<proteinExistence type="predicted"/>
<dbReference type="InterPro" id="IPR046237">
    <property type="entry name" value="DUF6270"/>
</dbReference>